<evidence type="ECO:0000313" key="13">
    <source>
        <dbReference type="WBParaSite" id="ACRNAN_scaffold4518.g24860.t1"/>
    </source>
</evidence>
<keyword evidence="6 10" id="KW-1133">Transmembrane helix</keyword>
<feature type="repeat" description="WD" evidence="9">
    <location>
        <begin position="643"/>
        <end position="678"/>
    </location>
</feature>
<keyword evidence="3 9" id="KW-0853">WD repeat</keyword>
<dbReference type="InterPro" id="IPR001680">
    <property type="entry name" value="WD40_rpt"/>
</dbReference>
<evidence type="ECO:0000256" key="2">
    <source>
        <dbReference type="ARBA" id="ARBA00009706"/>
    </source>
</evidence>
<feature type="transmembrane region" description="Helical" evidence="10">
    <location>
        <begin position="371"/>
        <end position="396"/>
    </location>
</feature>
<dbReference type="InterPro" id="IPR036322">
    <property type="entry name" value="WD40_repeat_dom_sf"/>
</dbReference>
<keyword evidence="12" id="KW-1185">Reference proteome</keyword>
<dbReference type="GO" id="GO:0016020">
    <property type="term" value="C:membrane"/>
    <property type="evidence" value="ECO:0007669"/>
    <property type="project" value="UniProtKB-SubCell"/>
</dbReference>
<evidence type="ECO:0000259" key="11">
    <source>
        <dbReference type="Pfam" id="PF23609"/>
    </source>
</evidence>
<name>A0A914DZF1_9BILA</name>
<dbReference type="Gene3D" id="2.130.10.10">
    <property type="entry name" value="YVTN repeat-like/Quinoprotein amine dehydrogenase"/>
    <property type="match status" value="1"/>
</dbReference>
<dbReference type="PANTHER" id="PTHR13624:SF6">
    <property type="entry name" value="EMEI"/>
    <property type="match status" value="1"/>
</dbReference>
<evidence type="ECO:0000256" key="5">
    <source>
        <dbReference type="ARBA" id="ARBA00022737"/>
    </source>
</evidence>
<feature type="transmembrane region" description="Helical" evidence="10">
    <location>
        <begin position="175"/>
        <end position="193"/>
    </location>
</feature>
<dbReference type="SMART" id="SM00320">
    <property type="entry name" value="WD40"/>
    <property type="match status" value="4"/>
</dbReference>
<dbReference type="PROSITE" id="PS00678">
    <property type="entry name" value="WD_REPEATS_1"/>
    <property type="match status" value="1"/>
</dbReference>
<feature type="domain" description="EIPR1-like beta-propeller" evidence="11">
    <location>
        <begin position="450"/>
        <end position="716"/>
    </location>
</feature>
<proteinExistence type="inferred from homology"/>
<evidence type="ECO:0000256" key="7">
    <source>
        <dbReference type="ARBA" id="ARBA00023136"/>
    </source>
</evidence>
<dbReference type="Pfam" id="PF10268">
    <property type="entry name" value="Tmemb_161AB"/>
    <property type="match status" value="1"/>
</dbReference>
<dbReference type="SUPFAM" id="SSF50978">
    <property type="entry name" value="WD40 repeat-like"/>
    <property type="match status" value="1"/>
</dbReference>
<protein>
    <recommendedName>
        <fullName evidence="11">EIPR1-like beta-propeller domain-containing protein</fullName>
    </recommendedName>
</protein>
<keyword evidence="5" id="KW-0677">Repeat</keyword>
<reference evidence="13" key="1">
    <citation type="submission" date="2022-11" db="UniProtKB">
        <authorList>
            <consortium name="WormBaseParasite"/>
        </authorList>
    </citation>
    <scope>IDENTIFICATION</scope>
</reference>
<organism evidence="12 13">
    <name type="scientific">Acrobeloides nanus</name>
    <dbReference type="NCBI Taxonomy" id="290746"/>
    <lineage>
        <taxon>Eukaryota</taxon>
        <taxon>Metazoa</taxon>
        <taxon>Ecdysozoa</taxon>
        <taxon>Nematoda</taxon>
        <taxon>Chromadorea</taxon>
        <taxon>Rhabditida</taxon>
        <taxon>Tylenchina</taxon>
        <taxon>Cephalobomorpha</taxon>
        <taxon>Cephaloboidea</taxon>
        <taxon>Cephalobidae</taxon>
        <taxon>Acrobeloides</taxon>
    </lineage>
</organism>
<keyword evidence="8" id="KW-0325">Glycoprotein</keyword>
<accession>A0A914DZF1</accession>
<evidence type="ECO:0000256" key="4">
    <source>
        <dbReference type="ARBA" id="ARBA00022692"/>
    </source>
</evidence>
<evidence type="ECO:0000256" key="1">
    <source>
        <dbReference type="ARBA" id="ARBA00004141"/>
    </source>
</evidence>
<feature type="transmembrane region" description="Helical" evidence="10">
    <location>
        <begin position="143"/>
        <end position="163"/>
    </location>
</feature>
<feature type="transmembrane region" description="Helical" evidence="10">
    <location>
        <begin position="9"/>
        <end position="28"/>
    </location>
</feature>
<keyword evidence="7 10" id="KW-0472">Membrane</keyword>
<dbReference type="InterPro" id="IPR059104">
    <property type="entry name" value="Beta-prop_EIPR1-like"/>
</dbReference>
<feature type="transmembrane region" description="Helical" evidence="10">
    <location>
        <begin position="236"/>
        <end position="255"/>
    </location>
</feature>
<evidence type="ECO:0000256" key="3">
    <source>
        <dbReference type="ARBA" id="ARBA00022574"/>
    </source>
</evidence>
<evidence type="ECO:0000256" key="9">
    <source>
        <dbReference type="PROSITE-ProRule" id="PRU00221"/>
    </source>
</evidence>
<comment type="subcellular location">
    <subcellularLocation>
        <location evidence="1">Membrane</location>
        <topology evidence="1">Multi-pass membrane protein</topology>
    </subcellularLocation>
</comment>
<keyword evidence="4 10" id="KW-0812">Transmembrane</keyword>
<feature type="transmembrane region" description="Helical" evidence="10">
    <location>
        <begin position="313"/>
        <end position="329"/>
    </location>
</feature>
<dbReference type="AlphaFoldDB" id="A0A914DZF1"/>
<dbReference type="InterPro" id="IPR019395">
    <property type="entry name" value="Transmembrane_161A/B"/>
</dbReference>
<dbReference type="PROSITE" id="PS50082">
    <property type="entry name" value="WD_REPEATS_2"/>
    <property type="match status" value="1"/>
</dbReference>
<dbReference type="PANTHER" id="PTHR13624">
    <property type="entry name" value="RE42071P"/>
    <property type="match status" value="1"/>
</dbReference>
<dbReference type="Pfam" id="PF23609">
    <property type="entry name" value="Beta-prop_EIPR1"/>
    <property type="match status" value="1"/>
</dbReference>
<evidence type="ECO:0000256" key="6">
    <source>
        <dbReference type="ARBA" id="ARBA00022989"/>
    </source>
</evidence>
<dbReference type="WBParaSite" id="ACRNAN_scaffold4518.g24860.t1">
    <property type="protein sequence ID" value="ACRNAN_scaffold4518.g24860.t1"/>
    <property type="gene ID" value="ACRNAN_scaffold4518.g24860"/>
</dbReference>
<feature type="transmembrane region" description="Helical" evidence="10">
    <location>
        <begin position="267"/>
        <end position="293"/>
    </location>
</feature>
<sequence length="786" mass="90006">MRRVRQKGTYLMALFGFHILVSLISIAVYKQVRARFSFAGYFVYNGLFYYAPPPIEELREISGKKFPKQRRRRNSDDGIFNVPKDADFPLLRYELTEETLKLLPYFTTLCWIVDFSVFSFIVYTISEIFVFFFPENKDFNISLWWLVVLGVFILQALVQINVSKITSPELHAERNLIFCFSAMSFLFCTIFAMTCDKYMDIKFTEGYKNLTRWVNEYLETQQSNYEFLDLQEKSPLLMYISLATFFAFVSAMLLFPNFRYVVSYLKAVAVGTPSVKTGLHTVFILPIIILALFSNPVKEHVLSNARFSWLSESQFDFCRILLVILWALLRISTAKIQLQAYLDLSLEKLQILRRETGYIKSNELQRMIYQYASYFCAAALQYFLPVLLTLVIALLLKSVGNIGIFETPEASSVLRTNVTEPTVHAFLSLEAQKPMWTFFLVMVLTINVSLYVHARCISNLPAEENSTVFLVGTYTLKEEGQIYLLEADDNWTHIGGKPFLFHDGEVLHLSGHPKMANIFSTCSLLWAGGKLKPIAGIWQLNDEKSSISCLSSFDVSEKTAKILEFHWHSSGDQAVVLYDHSISICDVSDSHNMKNAATKKLDVRRLNNITWNPHGSGTNLCLAADSNILELDSRTLSSSFTITNAHAHNVLYLDYNPLVPYRLASAGEDGRVCLWDTRKTTAPFYVFHDHSHWVWNVKHNPIHDQLMLSCSSDGRVFLSHLITNKDPDIENPIKSVEKELVVECDDSVYSFAWAANDPFIFAALSYDGRVTIAKIKRDLKYKILNL</sequence>
<feature type="transmembrane region" description="Helical" evidence="10">
    <location>
        <begin position="102"/>
        <end position="123"/>
    </location>
</feature>
<evidence type="ECO:0000256" key="8">
    <source>
        <dbReference type="ARBA" id="ARBA00023180"/>
    </source>
</evidence>
<dbReference type="InterPro" id="IPR019775">
    <property type="entry name" value="WD40_repeat_CS"/>
</dbReference>
<comment type="similarity">
    <text evidence="2">Belongs to the TMEM161 family.</text>
</comment>
<evidence type="ECO:0000313" key="12">
    <source>
        <dbReference type="Proteomes" id="UP000887540"/>
    </source>
</evidence>
<evidence type="ECO:0000256" key="10">
    <source>
        <dbReference type="SAM" id="Phobius"/>
    </source>
</evidence>
<dbReference type="Proteomes" id="UP000887540">
    <property type="component" value="Unplaced"/>
</dbReference>
<dbReference type="InterPro" id="IPR015943">
    <property type="entry name" value="WD40/YVTN_repeat-like_dom_sf"/>
</dbReference>